<proteinExistence type="predicted"/>
<gene>
    <name evidence="1" type="ORF">MILVUS5_LOCUS28239</name>
</gene>
<organism evidence="1 2">
    <name type="scientific">Trifolium pratense</name>
    <name type="common">Red clover</name>
    <dbReference type="NCBI Taxonomy" id="57577"/>
    <lineage>
        <taxon>Eukaryota</taxon>
        <taxon>Viridiplantae</taxon>
        <taxon>Streptophyta</taxon>
        <taxon>Embryophyta</taxon>
        <taxon>Tracheophyta</taxon>
        <taxon>Spermatophyta</taxon>
        <taxon>Magnoliopsida</taxon>
        <taxon>eudicotyledons</taxon>
        <taxon>Gunneridae</taxon>
        <taxon>Pentapetalae</taxon>
        <taxon>rosids</taxon>
        <taxon>fabids</taxon>
        <taxon>Fabales</taxon>
        <taxon>Fabaceae</taxon>
        <taxon>Papilionoideae</taxon>
        <taxon>50 kb inversion clade</taxon>
        <taxon>NPAAA clade</taxon>
        <taxon>Hologalegina</taxon>
        <taxon>IRL clade</taxon>
        <taxon>Trifolieae</taxon>
        <taxon>Trifolium</taxon>
    </lineage>
</organism>
<protein>
    <submittedName>
        <fullName evidence="1">Uncharacterized protein</fullName>
    </submittedName>
</protein>
<dbReference type="EMBL" id="CASHSV030000409">
    <property type="protein sequence ID" value="CAJ2662686.1"/>
    <property type="molecule type" value="Genomic_DNA"/>
</dbReference>
<name>A0ACB0L2E3_TRIPR</name>
<dbReference type="Proteomes" id="UP001177021">
    <property type="component" value="Unassembled WGS sequence"/>
</dbReference>
<evidence type="ECO:0000313" key="2">
    <source>
        <dbReference type="Proteomes" id="UP001177021"/>
    </source>
</evidence>
<keyword evidence="2" id="KW-1185">Reference proteome</keyword>
<comment type="caution">
    <text evidence="1">The sequence shown here is derived from an EMBL/GenBank/DDBJ whole genome shotgun (WGS) entry which is preliminary data.</text>
</comment>
<evidence type="ECO:0000313" key="1">
    <source>
        <dbReference type="EMBL" id="CAJ2662686.1"/>
    </source>
</evidence>
<reference evidence="1" key="1">
    <citation type="submission" date="2023-10" db="EMBL/GenBank/DDBJ databases">
        <authorList>
            <person name="Rodriguez Cubillos JULIANA M."/>
            <person name="De Vega J."/>
        </authorList>
    </citation>
    <scope>NUCLEOTIDE SEQUENCE</scope>
</reference>
<sequence>MRKISELVVVKHYERGEYVAREDEPGDGTYFIWDGEAEVVGSVSANDENRPEFQLNKYDYFGCGLSNTVHNADVVALSKLTCLVLPREHLALLWPKSIWSAEKRPERRSAVENILQLEPLKVDIFQGITPPDAPNFGKVFGGQLVGQALAAASKSVDCLKLLHSMHAYFLCIGDLNMPIIYQVHRLRNGKNFATRKVDAMQKGNVIFTLLASFQREESAFNHQEVAMPSVAAPEMLLPLEELRERRLTDPRLPIKHLSSKIVLSDSDEEDVNIEVTSAGRKEVESTDINIWHCSGICVSGTRRPVSLSALKRWSESEFDSSSSHLEFKVWKTGESEREAMSLRDTLKLSQDDPMPTLLEESNSDCQTLNPANSGLPQPSNIISDADVECRNQSANMVADQTVNDEEDVNIEVTSAGRKEVESLDINIFHCSGIYGSGTRRPVSLSALKRLSESEFDSSSSHLEFKVWKTCESEREAMSLRDALKLSQDDLMPTLLEESNSNCQTLNLVNCGLPQPSNIISDADVECRNQSANMAADKTVKEWQSVSVSVPIKVTINDIIVLSDSDEEDVNIEVTSAGRKEVESPDINIWHCSGVYGSGTRRPVSLSALKRWSESEFDSSSSHLEFKVWKTGESEREAMSLRDALKLSQDDLMPTLLEESNTDCQTLNPANCGLPQPSNIISDSDVECRNQSANMAADQTIKEWQSVSVSVPVKVTINDIIVLSDSDEEDVNIEVTSSGRKEVESPDINILHCSGVYGSGTRRSVSLSALKRWSESEFDSSSSHLEFKVWKTCESERVAMSLRDSLKLSQDDPMPTLLEESNSDCQTLNPANCGLPQPSNIISDADVECRNQSANMAADQTVKEWQNVSVSLPVKATINDIIVLSDSDEEDVNIEVTSAGRKEVESPDINIFHCSGIYGSGTRRPVSLSALKRWSESEFDSSSSHLEFKVWKTGESEREAMSLRDALKLSQDDPMPTLLEESNSDCQTLNPANCGLPQPSNIISDADVECRNQNANMAADQTINDWQSV</sequence>
<accession>A0ACB0L2E3</accession>